<proteinExistence type="predicted"/>
<feature type="region of interest" description="Disordered" evidence="1">
    <location>
        <begin position="239"/>
        <end position="277"/>
    </location>
</feature>
<keyword evidence="2" id="KW-0812">Transmembrane</keyword>
<gene>
    <name evidence="4" type="ORF">PF009_g25667</name>
</gene>
<organism evidence="4 5">
    <name type="scientific">Phytophthora fragariae</name>
    <dbReference type="NCBI Taxonomy" id="53985"/>
    <lineage>
        <taxon>Eukaryota</taxon>
        <taxon>Sar</taxon>
        <taxon>Stramenopiles</taxon>
        <taxon>Oomycota</taxon>
        <taxon>Peronosporomycetes</taxon>
        <taxon>Peronosporales</taxon>
        <taxon>Peronosporaceae</taxon>
        <taxon>Phytophthora</taxon>
    </lineage>
</organism>
<feature type="signal peptide" evidence="3">
    <location>
        <begin position="1"/>
        <end position="25"/>
    </location>
</feature>
<evidence type="ECO:0000256" key="2">
    <source>
        <dbReference type="SAM" id="Phobius"/>
    </source>
</evidence>
<evidence type="ECO:0000313" key="4">
    <source>
        <dbReference type="EMBL" id="KAE8924098.1"/>
    </source>
</evidence>
<dbReference type="EMBL" id="QXGF01002590">
    <property type="protein sequence ID" value="KAE8924098.1"/>
    <property type="molecule type" value="Genomic_DNA"/>
</dbReference>
<dbReference type="Proteomes" id="UP000429523">
    <property type="component" value="Unassembled WGS sequence"/>
</dbReference>
<feature type="chain" id="PRO_5025375928" description="RxLR effector protein" evidence="3">
    <location>
        <begin position="26"/>
        <end position="301"/>
    </location>
</feature>
<evidence type="ECO:0000256" key="3">
    <source>
        <dbReference type="SAM" id="SignalP"/>
    </source>
</evidence>
<feature type="region of interest" description="Disordered" evidence="1">
    <location>
        <begin position="164"/>
        <end position="192"/>
    </location>
</feature>
<evidence type="ECO:0008006" key="6">
    <source>
        <dbReference type="Google" id="ProtNLM"/>
    </source>
</evidence>
<keyword evidence="3" id="KW-0732">Signal</keyword>
<comment type="caution">
    <text evidence="4">The sequence shown here is derived from an EMBL/GenBank/DDBJ whole genome shotgun (WGS) entry which is preliminary data.</text>
</comment>
<accession>A0A6A3E2S2</accession>
<evidence type="ECO:0000256" key="1">
    <source>
        <dbReference type="SAM" id="MobiDB-lite"/>
    </source>
</evidence>
<sequence length="301" mass="31466">MVLSVKKTLALALCASTLAACRVSALRPHPRGALSGIRHTTKYALNVSLELGYSGGDGDLDVDLGPGEGLDYGADGDQDLDLSSSGDLDFSADASLDASGELETEIQFEDGSVDLELDDSEQELEFEDDQVVDEVIEEPEGAKSIRLRVNNCNVDLDIIKGVKPHDKKAAAQPEQKKEEAATAPTETKEESVSFAAEAKEWLNDNRQNGALIGSIVGAVVGIVGVAGVAIAKSRKRASEKSVLAEDGAADAEAEAEVDDDAASESESDVDSDEDVEAGVTALTVEDAAEEEKKSSVVEGSV</sequence>
<keyword evidence="2" id="KW-0472">Membrane</keyword>
<reference evidence="4 5" key="1">
    <citation type="submission" date="2018-08" db="EMBL/GenBank/DDBJ databases">
        <title>Genomic investigation of the strawberry pathogen Phytophthora fragariae indicates pathogenicity is determined by transcriptional variation in three key races.</title>
        <authorList>
            <person name="Adams T.M."/>
            <person name="Armitage A.D."/>
            <person name="Sobczyk M.K."/>
            <person name="Bates H.J."/>
            <person name="Dunwell J.M."/>
            <person name="Nellist C.F."/>
            <person name="Harrison R.J."/>
        </authorList>
    </citation>
    <scope>NUCLEOTIDE SEQUENCE [LARGE SCALE GENOMIC DNA]</scope>
    <source>
        <strain evidence="4 5">NOV-9</strain>
    </source>
</reference>
<feature type="transmembrane region" description="Helical" evidence="2">
    <location>
        <begin position="210"/>
        <end position="231"/>
    </location>
</feature>
<name>A0A6A3E2S2_9STRA</name>
<evidence type="ECO:0000313" key="5">
    <source>
        <dbReference type="Proteomes" id="UP000429523"/>
    </source>
</evidence>
<feature type="compositionally biased region" description="Acidic residues" evidence="1">
    <location>
        <begin position="247"/>
        <end position="276"/>
    </location>
</feature>
<dbReference type="AlphaFoldDB" id="A0A6A3E2S2"/>
<dbReference type="PROSITE" id="PS51257">
    <property type="entry name" value="PROKAR_LIPOPROTEIN"/>
    <property type="match status" value="1"/>
</dbReference>
<keyword evidence="2" id="KW-1133">Transmembrane helix</keyword>
<protein>
    <recommendedName>
        <fullName evidence="6">RxLR effector protein</fullName>
    </recommendedName>
</protein>